<name>A0A175RGC7_9MICO</name>
<organism evidence="1 2">
    <name type="scientific">Curtobacterium luteum</name>
    <dbReference type="NCBI Taxonomy" id="33881"/>
    <lineage>
        <taxon>Bacteria</taxon>
        <taxon>Bacillati</taxon>
        <taxon>Actinomycetota</taxon>
        <taxon>Actinomycetes</taxon>
        <taxon>Micrococcales</taxon>
        <taxon>Microbacteriaceae</taxon>
        <taxon>Curtobacterium</taxon>
    </lineage>
</organism>
<proteinExistence type="predicted"/>
<gene>
    <name evidence="1" type="ORF">NS184_15120</name>
</gene>
<dbReference type="AlphaFoldDB" id="A0A175RGC7"/>
<accession>A0A175RGC7</accession>
<comment type="caution">
    <text evidence="1">The sequence shown here is derived from an EMBL/GenBank/DDBJ whole genome shotgun (WGS) entry which is preliminary data.</text>
</comment>
<dbReference type="STRING" id="33881.NS184_15120"/>
<protein>
    <submittedName>
        <fullName evidence="1">Uncharacterized protein</fullName>
    </submittedName>
</protein>
<dbReference type="EMBL" id="LDQC01000096">
    <property type="protein sequence ID" value="KTR02830.1"/>
    <property type="molecule type" value="Genomic_DNA"/>
</dbReference>
<dbReference type="Proteomes" id="UP000078252">
    <property type="component" value="Unassembled WGS sequence"/>
</dbReference>
<reference evidence="1 2" key="1">
    <citation type="journal article" date="2016" name="Front. Microbiol.">
        <title>Genomic Resource of Rice Seed Associated Bacteria.</title>
        <authorList>
            <person name="Midha S."/>
            <person name="Bansal K."/>
            <person name="Sharma S."/>
            <person name="Kumar N."/>
            <person name="Patil P.P."/>
            <person name="Chaudhry V."/>
            <person name="Patil P.B."/>
        </authorList>
    </citation>
    <scope>NUCLEOTIDE SEQUENCE [LARGE SCALE GENOMIC DNA]</scope>
    <source>
        <strain evidence="1 2">NS184</strain>
    </source>
</reference>
<evidence type="ECO:0000313" key="1">
    <source>
        <dbReference type="EMBL" id="KTR02830.1"/>
    </source>
</evidence>
<evidence type="ECO:0000313" key="2">
    <source>
        <dbReference type="Proteomes" id="UP000078252"/>
    </source>
</evidence>
<sequence>MLLAALVLAGCAAASPTKEDTMEPAPTAEHQRRLAAAYVEETMHRSGIDWDAPQSQEYPQACSLPDGSAGAMYNIVRTGAGVRDPEAVTKSVGKRWAADGLTVEYSSDKMTSGADRYLVNGSGGDVERIQFGAATTKSSLGGVSKCGTGNAADLG</sequence>
<dbReference type="PATRIC" id="fig|33881.3.peg.3561"/>